<dbReference type="RefSeq" id="WP_115595775.1">
    <property type="nucleotide sequence ID" value="NZ_CALTZC010000021.1"/>
</dbReference>
<dbReference type="GO" id="GO:0009086">
    <property type="term" value="P:methionine biosynthetic process"/>
    <property type="evidence" value="ECO:0007669"/>
    <property type="project" value="InterPro"/>
</dbReference>
<dbReference type="EC" id="2.1.1.14" evidence="2"/>
<dbReference type="Gene3D" id="3.20.20.210">
    <property type="match status" value="1"/>
</dbReference>
<dbReference type="CDD" id="cd03311">
    <property type="entry name" value="CIMS_C_terminal_like"/>
    <property type="match status" value="1"/>
</dbReference>
<dbReference type="PANTHER" id="PTHR43844:SF2">
    <property type="entry name" value="SYNTHASE, VITAMIN-B12 INDEPENDENT, PUTATIVE (AFU_ORTHOLOGUE AFUA_3G12060)-RELATED"/>
    <property type="match status" value="1"/>
</dbReference>
<keyword evidence="2" id="KW-0489">Methyltransferase</keyword>
<dbReference type="Proteomes" id="UP000255124">
    <property type="component" value="Unassembled WGS sequence"/>
</dbReference>
<dbReference type="OrthoDB" id="244285at2"/>
<accession>A0A380WW76</accession>
<dbReference type="AlphaFoldDB" id="A0A380WW76"/>
<proteinExistence type="predicted"/>
<organism evidence="2 3">
    <name type="scientific">Anaerococcus octavius</name>
    <dbReference type="NCBI Taxonomy" id="54007"/>
    <lineage>
        <taxon>Bacteria</taxon>
        <taxon>Bacillati</taxon>
        <taxon>Bacillota</taxon>
        <taxon>Tissierellia</taxon>
        <taxon>Tissierellales</taxon>
        <taxon>Peptoniphilaceae</taxon>
        <taxon>Anaerococcus</taxon>
    </lineage>
</organism>
<dbReference type="InterPro" id="IPR038071">
    <property type="entry name" value="UROD/MetE-like_sf"/>
</dbReference>
<dbReference type="GO" id="GO:0032259">
    <property type="term" value="P:methylation"/>
    <property type="evidence" value="ECO:0007669"/>
    <property type="project" value="UniProtKB-KW"/>
</dbReference>
<feature type="domain" description="Cobalamin-independent methionine synthase MetE C-terminal/archaeal" evidence="1">
    <location>
        <begin position="6"/>
        <end position="363"/>
    </location>
</feature>
<dbReference type="GO" id="GO:0003871">
    <property type="term" value="F:5-methyltetrahydropteroyltriglutamate-homocysteine S-methyltransferase activity"/>
    <property type="evidence" value="ECO:0007669"/>
    <property type="project" value="UniProtKB-EC"/>
</dbReference>
<name>A0A380WW76_9FIRM</name>
<dbReference type="SUPFAM" id="SSF51726">
    <property type="entry name" value="UROD/MetE-like"/>
    <property type="match status" value="1"/>
</dbReference>
<dbReference type="GO" id="GO:0008270">
    <property type="term" value="F:zinc ion binding"/>
    <property type="evidence" value="ECO:0007669"/>
    <property type="project" value="InterPro"/>
</dbReference>
<protein>
    <submittedName>
        <fullName evidence="2">5-methyltetrahydropteroyltriglutamate--homocysteine methyltransferase</fullName>
        <ecNumber evidence="2">2.1.1.14</ecNumber>
    </submittedName>
</protein>
<evidence type="ECO:0000259" key="1">
    <source>
        <dbReference type="Pfam" id="PF01717"/>
    </source>
</evidence>
<sequence>MKTSLFNTALIGSMPRGKEILMARRKLSAGLIDNASYEKLIDEKTKEVVRLQEDLDVDIITSGEIDRDNYVSFISEKLGGVSQMSMAEMLDYVDDKREFENILNTLDVPASSIKNAICTGKLEYKGDIVASELQKLKSFTNRPVKITMPGPYLVTRSMWLANVSSNYYDSKEDLGEDVIEIFKKEITKLQEIGVDVIQFDEPVLTEIVFTEGRPRTFMCASLSQRKDPTEELEFATHLIKSVMECIDKDKSIASMHVCRGNWSKDESILLTGAYTPLIDLFANINADLLSLEFSTPRAGEIKSLLADERLRNKIILGLGVLNPRFDEKEDVDVIYNRAKEALAFIDKENLWLNPDCGFATFSNRPVNEYENIRAKVGAMIKARDRLRAEYE</sequence>
<dbReference type="Pfam" id="PF01717">
    <property type="entry name" value="Meth_synt_2"/>
    <property type="match status" value="1"/>
</dbReference>
<reference evidence="2 3" key="1">
    <citation type="submission" date="2018-06" db="EMBL/GenBank/DDBJ databases">
        <authorList>
            <consortium name="Pathogen Informatics"/>
            <person name="Doyle S."/>
        </authorList>
    </citation>
    <scope>NUCLEOTIDE SEQUENCE [LARGE SCALE GENOMIC DNA]</scope>
    <source>
        <strain evidence="2 3">NCTC9810</strain>
    </source>
</reference>
<evidence type="ECO:0000313" key="2">
    <source>
        <dbReference type="EMBL" id="SUU93246.1"/>
    </source>
</evidence>
<keyword evidence="2" id="KW-0808">Transferase</keyword>
<gene>
    <name evidence="2" type="primary">metE</name>
    <name evidence="2" type="ORF">NCTC9810_01597</name>
</gene>
<dbReference type="PANTHER" id="PTHR43844">
    <property type="entry name" value="METHIONINE SYNTHASE"/>
    <property type="match status" value="1"/>
</dbReference>
<evidence type="ECO:0000313" key="3">
    <source>
        <dbReference type="Proteomes" id="UP000255124"/>
    </source>
</evidence>
<dbReference type="InterPro" id="IPR002629">
    <property type="entry name" value="Met_Synth_C/arc"/>
</dbReference>
<dbReference type="EMBL" id="UFTA01000002">
    <property type="protein sequence ID" value="SUU93246.1"/>
    <property type="molecule type" value="Genomic_DNA"/>
</dbReference>